<gene>
    <name evidence="1" type="ORF">HTVC041P_gp5</name>
</gene>
<evidence type="ECO:0000313" key="1">
    <source>
        <dbReference type="EMBL" id="WOZ55739.1"/>
    </source>
</evidence>
<name>A0AAX4G2N9_9CAUD</name>
<proteinExistence type="predicted"/>
<dbReference type="EMBL" id="OR420753">
    <property type="protein sequence ID" value="WOZ55739.1"/>
    <property type="molecule type" value="Genomic_DNA"/>
</dbReference>
<keyword evidence="2" id="KW-1185">Reference proteome</keyword>
<reference evidence="1 2" key="1">
    <citation type="submission" date="2023-08" db="EMBL/GenBank/DDBJ databases">
        <authorList>
            <person name="Du S."/>
            <person name="Wu Z."/>
            <person name="Wu Y."/>
            <person name="Yang M."/>
            <person name="Shao J."/>
            <person name="Liu H."/>
            <person name="Zhao Y."/>
            <person name="Zhang Z."/>
        </authorList>
    </citation>
    <scope>NUCLEOTIDE SEQUENCE [LARGE SCALE GENOMIC DNA]</scope>
</reference>
<organism evidence="1 2">
    <name type="scientific">Pelagibacter phage HTVC041P</name>
    <dbReference type="NCBI Taxonomy" id="3072833"/>
    <lineage>
        <taxon>Viruses</taxon>
        <taxon>Duplodnaviria</taxon>
        <taxon>Heunggongvirae</taxon>
        <taxon>Uroviricota</taxon>
        <taxon>Caudoviricetes</taxon>
        <taxon>Autographivirales</taxon>
        <taxon>Autographivirales incertae sedis</taxon>
        <taxon>Aequorvirus</taxon>
        <taxon>Aequorvirus HTVC041P</taxon>
    </lineage>
</organism>
<evidence type="ECO:0000313" key="2">
    <source>
        <dbReference type="Proteomes" id="UP001301519"/>
    </source>
</evidence>
<dbReference type="Proteomes" id="UP001301519">
    <property type="component" value="Segment"/>
</dbReference>
<accession>A0AAX4G2N9</accession>
<sequence>MSPQETVIANLAFDRAFLDKVKAVETARRKTLHTNGVPSHYIFVFKTICVLRDEQMSIENISNKYREIFGRNINASSLSRTLTYLSDRPDGGVLNLIYYKDNPFTSDSRFKGVSLTGWGKKMQEIFLGVSNFSSHNQTKEKIRSVL</sequence>
<protein>
    <submittedName>
        <fullName evidence="1">Uncharacterized protein</fullName>
    </submittedName>
</protein>